<feature type="compositionally biased region" description="Basic and acidic residues" evidence="4">
    <location>
        <begin position="528"/>
        <end position="540"/>
    </location>
</feature>
<dbReference type="EMBL" id="JANCYU010000066">
    <property type="protein sequence ID" value="KAK4528598.1"/>
    <property type="molecule type" value="Genomic_DNA"/>
</dbReference>
<evidence type="ECO:0000313" key="8">
    <source>
        <dbReference type="Proteomes" id="UP001300502"/>
    </source>
</evidence>
<dbReference type="PANTHER" id="PTHR13165:SF0">
    <property type="entry name" value="SERRATE RNA EFFECTOR MOLECULE HOMOLOG"/>
    <property type="match status" value="1"/>
</dbReference>
<dbReference type="InterPro" id="IPR039727">
    <property type="entry name" value="SE/Ars2"/>
</dbReference>
<feature type="compositionally biased region" description="Basic and acidic residues" evidence="4">
    <location>
        <begin position="287"/>
        <end position="303"/>
    </location>
</feature>
<dbReference type="SUPFAM" id="SSF54928">
    <property type="entry name" value="RNA-binding domain, RBD"/>
    <property type="match status" value="1"/>
</dbReference>
<reference evidence="7 8" key="1">
    <citation type="submission" date="2022-07" db="EMBL/GenBank/DDBJ databases">
        <title>Genome-wide signatures of adaptation to extreme environments.</title>
        <authorList>
            <person name="Cho C.H."/>
            <person name="Yoon H.S."/>
        </authorList>
    </citation>
    <scope>NUCLEOTIDE SEQUENCE [LARGE SCALE GENOMIC DNA]</scope>
    <source>
        <strain evidence="7 8">108.79 E11</strain>
    </source>
</reference>
<feature type="compositionally biased region" description="Acidic residues" evidence="4">
    <location>
        <begin position="265"/>
        <end position="277"/>
    </location>
</feature>
<dbReference type="InterPro" id="IPR007042">
    <property type="entry name" value="SERRATE/Ars2_C"/>
</dbReference>
<dbReference type="Pfam" id="PF12066">
    <property type="entry name" value="SERRATE_Ars2_N"/>
    <property type="match status" value="1"/>
</dbReference>
<feature type="compositionally biased region" description="Polar residues" evidence="4">
    <location>
        <begin position="708"/>
        <end position="719"/>
    </location>
</feature>
<dbReference type="Pfam" id="PF04959">
    <property type="entry name" value="ARS2"/>
    <property type="match status" value="1"/>
</dbReference>
<dbReference type="Gene3D" id="3.30.70.330">
    <property type="match status" value="1"/>
</dbReference>
<dbReference type="GO" id="GO:0003676">
    <property type="term" value="F:nucleic acid binding"/>
    <property type="evidence" value="ECO:0007669"/>
    <property type="project" value="InterPro"/>
</dbReference>
<protein>
    <submittedName>
        <fullName evidence="7">Uncharacterized protein</fullName>
    </submittedName>
</protein>
<feature type="region of interest" description="Disordered" evidence="4">
    <location>
        <begin position="1"/>
        <end position="130"/>
    </location>
</feature>
<dbReference type="InterPro" id="IPR035979">
    <property type="entry name" value="RBD_domain_sf"/>
</dbReference>
<feature type="compositionally biased region" description="Basic residues" evidence="4">
    <location>
        <begin position="691"/>
        <end position="705"/>
    </location>
</feature>
<keyword evidence="8" id="KW-1185">Reference proteome</keyword>
<dbReference type="InterPro" id="IPR012677">
    <property type="entry name" value="Nucleotide-bd_a/b_plait_sf"/>
</dbReference>
<comment type="similarity">
    <text evidence="2">Belongs to the ARS2 family.</text>
</comment>
<comment type="subcellular location">
    <subcellularLocation>
        <location evidence="1">Nucleus</location>
    </subcellularLocation>
</comment>
<dbReference type="GO" id="GO:0016604">
    <property type="term" value="C:nuclear body"/>
    <property type="evidence" value="ECO:0007669"/>
    <property type="project" value="TreeGrafter"/>
</dbReference>
<organism evidence="7 8">
    <name type="scientific">Galdieria yellowstonensis</name>
    <dbReference type="NCBI Taxonomy" id="3028027"/>
    <lineage>
        <taxon>Eukaryota</taxon>
        <taxon>Rhodophyta</taxon>
        <taxon>Bangiophyceae</taxon>
        <taxon>Galdieriales</taxon>
        <taxon>Galdieriaceae</taxon>
        <taxon>Galdieria</taxon>
    </lineage>
</organism>
<accession>A0AAV9IMS5</accession>
<keyword evidence="3" id="KW-0539">Nucleus</keyword>
<feature type="compositionally biased region" description="Low complexity" evidence="4">
    <location>
        <begin position="243"/>
        <end position="254"/>
    </location>
</feature>
<feature type="region of interest" description="Disordered" evidence="4">
    <location>
        <begin position="239"/>
        <end position="306"/>
    </location>
</feature>
<gene>
    <name evidence="7" type="ORF">GAYE_SCF61G6543</name>
</gene>
<proteinExistence type="inferred from homology"/>
<evidence type="ECO:0000256" key="2">
    <source>
        <dbReference type="ARBA" id="ARBA00005407"/>
    </source>
</evidence>
<name>A0AAV9IMS5_9RHOD</name>
<feature type="region of interest" description="Disordered" evidence="4">
    <location>
        <begin position="690"/>
        <end position="753"/>
    </location>
</feature>
<sequence>MSQGSTMTGEQGHPGETMDNNNTTESLPLPPRRGGSGYPRRGSNRNRFRGPRGGGGFGSSSRTAPPPPLSSARQYMTQSWGGKRQQQREWDEFSRPRNNNNSSAPREHSPSYHTRKRRKSNRDSYWSSDEETEPMSFKEFLSREDNSITPEQAQEAYNQYKKEFYKRKPKYFFEKHMNEEWFCEKYHPAKVLQRVNRIRQNCKEQVERFREMMEKESLDKIVPCLEQTVETTIDSNREYAEDNNNNNNNQNSSQPSTDENNTVDMGDELQAEEEQTEETMKGMESTTHSDVHTVESSEGKANVDSEPSSCLFLRGIPCWLSREVLENTLKVVKKGDNWEPVRFIRLKLSDVKPEKNLERFGWAYYETVQDATNVMEYWNGQKLQSAQDDYYVLDMRFNHDFRKKHHKQPHSPVILPEVFQSPRRLQFDARQIVHVMRHLDKLRNISELNPLTDDLLNSLSNERRIDVCSFYLRMVHSYCYYSGVECLDPDDDPLPPTPRRPCKKRTTDHPTSANDDTQNDNTMETLEGVEKEEPRKTGAEWRVDEPANAILRRNYDHPKGTVSVDSESLREERIAEWLEENTKYEGQGRYRCSLPPFKLFQGKEYVHKHLKTKHTEEMQKVIEKADKEQFIENYLNDPNHLDDTKVFDIRKGGGVGMFPSYMPVWLPSAPGMVAPMQSYGGMAFRGAFRGGMRRRGGPNNRRRAMKNYSATAGGSSDPRSAQGPRQYADLDAPPQGGPSVDTLLSELPDMDSL</sequence>
<evidence type="ECO:0000313" key="7">
    <source>
        <dbReference type="EMBL" id="KAK4528598.1"/>
    </source>
</evidence>
<dbReference type="Proteomes" id="UP001300502">
    <property type="component" value="Unassembled WGS sequence"/>
</dbReference>
<feature type="region of interest" description="Disordered" evidence="4">
    <location>
        <begin position="489"/>
        <end position="540"/>
    </location>
</feature>
<evidence type="ECO:0000259" key="5">
    <source>
        <dbReference type="Pfam" id="PF04959"/>
    </source>
</evidence>
<evidence type="ECO:0000259" key="6">
    <source>
        <dbReference type="Pfam" id="PF12066"/>
    </source>
</evidence>
<evidence type="ECO:0000256" key="1">
    <source>
        <dbReference type="ARBA" id="ARBA00004123"/>
    </source>
</evidence>
<comment type="caution">
    <text evidence="7">The sequence shown here is derived from an EMBL/GenBank/DDBJ whole genome shotgun (WGS) entry which is preliminary data.</text>
</comment>
<dbReference type="PANTHER" id="PTHR13165">
    <property type="entry name" value="ARSENITE-RESISTANCE PROTEIN 2"/>
    <property type="match status" value="1"/>
</dbReference>
<evidence type="ECO:0000256" key="3">
    <source>
        <dbReference type="ARBA" id="ARBA00023242"/>
    </source>
</evidence>
<feature type="domain" description="SERRATE/Ars2 C-terminal" evidence="5">
    <location>
        <begin position="570"/>
        <end position="640"/>
    </location>
</feature>
<feature type="compositionally biased region" description="Basic and acidic residues" evidence="4">
    <location>
        <begin position="86"/>
        <end position="95"/>
    </location>
</feature>
<feature type="domain" description="SERRATE/Ars2 N-terminal" evidence="6">
    <location>
        <begin position="138"/>
        <end position="222"/>
    </location>
</feature>
<dbReference type="GO" id="GO:0031053">
    <property type="term" value="P:primary miRNA processing"/>
    <property type="evidence" value="ECO:0007669"/>
    <property type="project" value="TreeGrafter"/>
</dbReference>
<dbReference type="AlphaFoldDB" id="A0AAV9IMS5"/>
<feature type="compositionally biased region" description="Polar residues" evidence="4">
    <location>
        <begin position="71"/>
        <end position="80"/>
    </location>
</feature>
<dbReference type="InterPro" id="IPR021933">
    <property type="entry name" value="SERRATE/Ars2_N"/>
</dbReference>
<evidence type="ECO:0000256" key="4">
    <source>
        <dbReference type="SAM" id="MobiDB-lite"/>
    </source>
</evidence>
<feature type="compositionally biased region" description="Polar residues" evidence="4">
    <location>
        <begin position="509"/>
        <end position="524"/>
    </location>
</feature>